<comment type="caution">
    <text evidence="1">The sequence shown here is derived from an EMBL/GenBank/DDBJ whole genome shotgun (WGS) entry which is preliminary data.</text>
</comment>
<dbReference type="PROSITE" id="PS51257">
    <property type="entry name" value="PROKAR_LIPOPROTEIN"/>
    <property type="match status" value="1"/>
</dbReference>
<accession>A0AA37T1P0</accession>
<sequence>MRKGLLSLCILGTFLSGCNSDDTSDENTLTIDFSESNQNFKAIFSEYYANREAMNNEVFYQLEGRHDPLPTPFDGSSGWYLAGMNRSDDLFMSIKGYSQGWSPETHYDAVLSVTIVTNVNSDCVGIGGAPGESVYVKLGASTQEPINTVSDDTELGTYRPNIDKGNQVNSGVNATNVGNVASGIDCEQPSSYVEKTLTTAQPIDVRSDEQGGFWVLAGSDSGFEGFTDYYIRSIRLDVNGGTQQFDFAENDGDFSVFFSDYPPSGDAVDNEQAFQLVSDYVNLPAPQNNENAWYLSGNNKSSDLFMGVTGYVNGYTPNETIDLEIHSSFVTNTPDACGSADVGVADALYVKHIASPFEPSNNLFQEFDEFIYVLTVDKGNNESDGSEGYTAGNLGNNMSCNDESEWVEVLLKSNKRLSVDTDESGGFWVTVGVDSASEHSNQFYLKGIGVVEL</sequence>
<keyword evidence="2" id="KW-1185">Reference proteome</keyword>
<name>A0AA37T1P0_9ALTE</name>
<protein>
    <submittedName>
        <fullName evidence="1">Uncharacterized protein</fullName>
    </submittedName>
</protein>
<proteinExistence type="predicted"/>
<dbReference type="EMBL" id="BSOT01000007">
    <property type="protein sequence ID" value="GLR72074.1"/>
    <property type="molecule type" value="Genomic_DNA"/>
</dbReference>
<dbReference type="RefSeq" id="WP_284218435.1">
    <property type="nucleotide sequence ID" value="NZ_BSOT01000007.1"/>
</dbReference>
<reference evidence="1" key="1">
    <citation type="journal article" date="2014" name="Int. J. Syst. Evol. Microbiol.">
        <title>Complete genome sequence of Corynebacterium casei LMG S-19264T (=DSM 44701T), isolated from a smear-ripened cheese.</title>
        <authorList>
            <consortium name="US DOE Joint Genome Institute (JGI-PGF)"/>
            <person name="Walter F."/>
            <person name="Albersmeier A."/>
            <person name="Kalinowski J."/>
            <person name="Ruckert C."/>
        </authorList>
    </citation>
    <scope>NUCLEOTIDE SEQUENCE</scope>
    <source>
        <strain evidence="1">NBRC 110023</strain>
    </source>
</reference>
<dbReference type="Proteomes" id="UP001156601">
    <property type="component" value="Unassembled WGS sequence"/>
</dbReference>
<evidence type="ECO:0000313" key="2">
    <source>
        <dbReference type="Proteomes" id="UP001156601"/>
    </source>
</evidence>
<evidence type="ECO:0000313" key="1">
    <source>
        <dbReference type="EMBL" id="GLR72074.1"/>
    </source>
</evidence>
<organism evidence="1 2">
    <name type="scientific">Agaribacter marinus</name>
    <dbReference type="NCBI Taxonomy" id="1431249"/>
    <lineage>
        <taxon>Bacteria</taxon>
        <taxon>Pseudomonadati</taxon>
        <taxon>Pseudomonadota</taxon>
        <taxon>Gammaproteobacteria</taxon>
        <taxon>Alteromonadales</taxon>
        <taxon>Alteromonadaceae</taxon>
        <taxon>Agaribacter</taxon>
    </lineage>
</organism>
<reference evidence="1" key="2">
    <citation type="submission" date="2023-01" db="EMBL/GenBank/DDBJ databases">
        <title>Draft genome sequence of Agaribacter marinus strain NBRC 110023.</title>
        <authorList>
            <person name="Sun Q."/>
            <person name="Mori K."/>
        </authorList>
    </citation>
    <scope>NUCLEOTIDE SEQUENCE</scope>
    <source>
        <strain evidence="1">NBRC 110023</strain>
    </source>
</reference>
<dbReference type="AlphaFoldDB" id="A0AA37T1P0"/>
<gene>
    <name evidence="1" type="ORF">GCM10007852_29820</name>
</gene>